<sequence length="70" mass="8129">MLPKLQEIIKLFQSVQEPKANFNQGSCCFACSRLSSQRLREADEDESDDVRHNVKEKRGAEMLRRGFDLE</sequence>
<gene>
    <name evidence="1" type="ORF">SVIM_LOCUS495032</name>
</gene>
<proteinExistence type="predicted"/>
<dbReference type="AlphaFoldDB" id="A0A6N2NCX5"/>
<dbReference type="EMBL" id="CAADRP010002262">
    <property type="protein sequence ID" value="VFU64618.1"/>
    <property type="molecule type" value="Genomic_DNA"/>
</dbReference>
<reference evidence="1" key="1">
    <citation type="submission" date="2019-03" db="EMBL/GenBank/DDBJ databases">
        <authorList>
            <person name="Mank J."/>
            <person name="Almeida P."/>
        </authorList>
    </citation>
    <scope>NUCLEOTIDE SEQUENCE</scope>
    <source>
        <strain evidence="1">78183</strain>
    </source>
</reference>
<evidence type="ECO:0000313" key="1">
    <source>
        <dbReference type="EMBL" id="VFU64618.1"/>
    </source>
</evidence>
<name>A0A6N2NCX5_SALVM</name>
<organism evidence="1">
    <name type="scientific">Salix viminalis</name>
    <name type="common">Common osier</name>
    <name type="synonym">Basket willow</name>
    <dbReference type="NCBI Taxonomy" id="40686"/>
    <lineage>
        <taxon>Eukaryota</taxon>
        <taxon>Viridiplantae</taxon>
        <taxon>Streptophyta</taxon>
        <taxon>Embryophyta</taxon>
        <taxon>Tracheophyta</taxon>
        <taxon>Spermatophyta</taxon>
        <taxon>Magnoliopsida</taxon>
        <taxon>eudicotyledons</taxon>
        <taxon>Gunneridae</taxon>
        <taxon>Pentapetalae</taxon>
        <taxon>rosids</taxon>
        <taxon>fabids</taxon>
        <taxon>Malpighiales</taxon>
        <taxon>Salicaceae</taxon>
        <taxon>Saliceae</taxon>
        <taxon>Salix</taxon>
    </lineage>
</organism>
<protein>
    <submittedName>
        <fullName evidence="1">Uncharacterized protein</fullName>
    </submittedName>
</protein>
<accession>A0A6N2NCX5</accession>